<dbReference type="InterPro" id="IPR034391">
    <property type="entry name" value="AdoMet-like_SPASM_containing"/>
</dbReference>
<evidence type="ECO:0000259" key="7">
    <source>
        <dbReference type="PROSITE" id="PS51918"/>
    </source>
</evidence>
<dbReference type="NCBIfam" id="TIGR04085">
    <property type="entry name" value="rSAM_more_4Fe4S"/>
    <property type="match status" value="1"/>
</dbReference>
<dbReference type="SFLD" id="SFLDS00029">
    <property type="entry name" value="Radical_SAM"/>
    <property type="match status" value="1"/>
</dbReference>
<dbReference type="Proteomes" id="UP001172083">
    <property type="component" value="Unassembled WGS sequence"/>
</dbReference>
<dbReference type="Gene3D" id="3.20.20.70">
    <property type="entry name" value="Aldolase class I"/>
    <property type="match status" value="1"/>
</dbReference>
<dbReference type="PROSITE" id="PS51918">
    <property type="entry name" value="RADICAL_SAM"/>
    <property type="match status" value="1"/>
</dbReference>
<name>A0ABT8LB35_9BACT</name>
<keyword evidence="4" id="KW-0479">Metal-binding</keyword>
<dbReference type="SFLD" id="SFLDG01067">
    <property type="entry name" value="SPASM/twitch_domain_containing"/>
    <property type="match status" value="1"/>
</dbReference>
<proteinExistence type="predicted"/>
<dbReference type="PANTHER" id="PTHR11228:SF7">
    <property type="entry name" value="PQQA PEPTIDE CYCLASE"/>
    <property type="match status" value="1"/>
</dbReference>
<dbReference type="RefSeq" id="WP_346760322.1">
    <property type="nucleotide sequence ID" value="NZ_JAUJEB010000005.1"/>
</dbReference>
<sequence>MQPQTTLSYRSEALLRLQKKLNITKICNSERDKDPAYAMDIPQEIGLKLSNRCNLRCTHCFQWNEEGYHNHLGKGELAKAGDLDIEIVRRLLAETSEVKSHLYVWGGEPMIYGYWEEFIELLANDPRQTVICTNGLLIKRELDSLIRISDCLTMLVSIEGLDEIHDKLRGKNTFRKTIDNIQALIDLQKAGIYKGFISVAGVLSDDLIPELYETCLYFEELGIDTLYFNFPWFIDHETACDMDRFFNNHFSWMNTGQGAKNSWHSFDFHLNPTLRNDLLEQMAKIKDRKWNIRIRFQPDLEDSEIKGFIEGANAPCEKRSRCLSISNRIDLMPNGNVVPCKKFPEFVVGNMKGQSLKSVWHGEDFKKFRATHNNTLMPICSKCELLYSNGV</sequence>
<evidence type="ECO:0000256" key="5">
    <source>
        <dbReference type="ARBA" id="ARBA00023004"/>
    </source>
</evidence>
<dbReference type="CDD" id="cd21109">
    <property type="entry name" value="SPASM"/>
    <property type="match status" value="1"/>
</dbReference>
<keyword evidence="2" id="KW-0004">4Fe-4S</keyword>
<dbReference type="InterPro" id="IPR013785">
    <property type="entry name" value="Aldolase_TIM"/>
</dbReference>
<keyword evidence="5" id="KW-0408">Iron</keyword>
<reference evidence="8" key="1">
    <citation type="submission" date="2023-06" db="EMBL/GenBank/DDBJ databases">
        <title>Genomic of Agaribacillus aureum.</title>
        <authorList>
            <person name="Wang G."/>
        </authorList>
    </citation>
    <scope>NUCLEOTIDE SEQUENCE</scope>
    <source>
        <strain evidence="8">BMA12</strain>
    </source>
</reference>
<dbReference type="Pfam" id="PF13186">
    <property type="entry name" value="SPASM"/>
    <property type="match status" value="1"/>
</dbReference>
<dbReference type="InterPro" id="IPR050377">
    <property type="entry name" value="Radical_SAM_PqqE_MftC-like"/>
</dbReference>
<accession>A0ABT8LB35</accession>
<evidence type="ECO:0000256" key="6">
    <source>
        <dbReference type="ARBA" id="ARBA00023014"/>
    </source>
</evidence>
<organism evidence="8 9">
    <name type="scientific">Agaribacillus aureus</name>
    <dbReference type="NCBI Taxonomy" id="3051825"/>
    <lineage>
        <taxon>Bacteria</taxon>
        <taxon>Pseudomonadati</taxon>
        <taxon>Bacteroidota</taxon>
        <taxon>Cytophagia</taxon>
        <taxon>Cytophagales</taxon>
        <taxon>Splendidivirgaceae</taxon>
        <taxon>Agaribacillus</taxon>
    </lineage>
</organism>
<dbReference type="EMBL" id="JAUJEB010000005">
    <property type="protein sequence ID" value="MDN5214984.1"/>
    <property type="molecule type" value="Genomic_DNA"/>
</dbReference>
<dbReference type="InterPro" id="IPR007197">
    <property type="entry name" value="rSAM"/>
</dbReference>
<comment type="caution">
    <text evidence="8">The sequence shown here is derived from an EMBL/GenBank/DDBJ whole genome shotgun (WGS) entry which is preliminary data.</text>
</comment>
<gene>
    <name evidence="8" type="ORF">QQ020_23085</name>
</gene>
<evidence type="ECO:0000256" key="3">
    <source>
        <dbReference type="ARBA" id="ARBA00022691"/>
    </source>
</evidence>
<keyword evidence="9" id="KW-1185">Reference proteome</keyword>
<dbReference type="SFLD" id="SFLDG01387">
    <property type="entry name" value="BtrN-like_SPASM_domain_contain"/>
    <property type="match status" value="1"/>
</dbReference>
<evidence type="ECO:0000256" key="2">
    <source>
        <dbReference type="ARBA" id="ARBA00022485"/>
    </source>
</evidence>
<evidence type="ECO:0000256" key="4">
    <source>
        <dbReference type="ARBA" id="ARBA00022723"/>
    </source>
</evidence>
<protein>
    <submittedName>
        <fullName evidence="8">Radical SAM protein</fullName>
    </submittedName>
</protein>
<dbReference type="PANTHER" id="PTHR11228">
    <property type="entry name" value="RADICAL SAM DOMAIN PROTEIN"/>
    <property type="match status" value="1"/>
</dbReference>
<keyword evidence="3" id="KW-0949">S-adenosyl-L-methionine</keyword>
<dbReference type="CDD" id="cd01335">
    <property type="entry name" value="Radical_SAM"/>
    <property type="match status" value="1"/>
</dbReference>
<feature type="domain" description="Radical SAM core" evidence="7">
    <location>
        <begin position="39"/>
        <end position="289"/>
    </location>
</feature>
<dbReference type="InterPro" id="IPR023885">
    <property type="entry name" value="4Fe4S-binding_SPASM_dom"/>
</dbReference>
<dbReference type="SUPFAM" id="SSF102114">
    <property type="entry name" value="Radical SAM enzymes"/>
    <property type="match status" value="1"/>
</dbReference>
<evidence type="ECO:0000313" key="8">
    <source>
        <dbReference type="EMBL" id="MDN5214984.1"/>
    </source>
</evidence>
<evidence type="ECO:0000256" key="1">
    <source>
        <dbReference type="ARBA" id="ARBA00001966"/>
    </source>
</evidence>
<comment type="cofactor">
    <cofactor evidence="1">
        <name>[4Fe-4S] cluster</name>
        <dbReference type="ChEBI" id="CHEBI:49883"/>
    </cofactor>
</comment>
<keyword evidence="6" id="KW-0411">Iron-sulfur</keyword>
<dbReference type="Pfam" id="PF04055">
    <property type="entry name" value="Radical_SAM"/>
    <property type="match status" value="1"/>
</dbReference>
<evidence type="ECO:0000313" key="9">
    <source>
        <dbReference type="Proteomes" id="UP001172083"/>
    </source>
</evidence>
<dbReference type="InterPro" id="IPR058240">
    <property type="entry name" value="rSAM_sf"/>
</dbReference>